<sequence length="1286" mass="141970">MTDLIPSLQPSSIGRSPNIRENRHQEAAIEAERQSNTPSWGETWDAAKQRNFLYKSLDEMAERNRQELDPNYRVSEQDLKPLAREFNERELEFVAGAVNERDYRARLQAVDKNRANLETIQRAGLKGIGAEVLAGIVDPSALPLMFVTGGGSAAARATLLGQTLRAVGSGAVGSAGLERYLMKNDTTKDWHDVVLAGIGGGLVSGAIPVAVRPFRKSDGSVHLQPQRDSESWEAAVAVDSDLLDVTQAARAADLGDEIQRHLDNSVLTSRDSRQTLADELMPEAEQRLSRGARKQDEARIVDLEHGIRRIQEEEASTRLSTNPGVPNRQRRANAAENAARKEAMEARVRPLQEEIDNLRQRQADDAKYQEAWKDISRLQNGVIPARLKERFDALEEARMGPVAKAEREAAHAKAAAVRAERAAKEDAEQSTVVDPQAADKPAGSTVGAAQAQGAQFADEMHLVDEAGSAWEAIYDGVRLAERMPANWQNHLYPGQKAKDYLQSAFSTLDAAPSNLIRGLNIKLNANPQAGLKGHIPAAHYQDLYMRRAVNAEGGLEREAALEFAKSRGIPGWKMELGIAPERREFDNLVVLHMRGKNKSQDPAIAKAAEARAAMLKQSLEDRKAAGVHGYENVQHDGRYMPFILDTTKMQSAYRQYGEQAVEDVLAGAYQRGRIKLSENTARMVARAQMRRTLDKGLDSQTGIRQIFSEANREQLGKELRAAGMDEDAVNRLLDDMADVRLNESVSKRAKFSLGASMSYEHNGVRMVDLLNTSQDVVMNYVREGAGESALARQGFKTRMQADEAIDEAVRDARNLFQTQLTEARKAGDEAEVKRLARMLGDQNDGRLQQYAEMLHDSVRLLMGETLDTNYSSWTQGAIRASRGLRKATGILRLGWNGAASLAEASNSLVTFGLRRTLKNVPATRWFQVGKYREDPRLEAVHRIMGAYGNKENYFTAKNYMAANMGEDAQSKLERIYNNAAGYVQDKNMLLSGFRTIQNGSEELAQRSMLDQLLQAAEGKLPFKDQDLQVWRDAGLDDDEFHAVLDYIRKTPEHVDVDGKQVRVFSADSMDPELRDKLGAAMGAVLGRQMQRNFIGESSIWVNKELGKLLTQFRTFSLVSLEKQLMYGLRGNSLVLAQKLMWSTALAYLAYNGRVAVQSKLKDDPEEYVRQATDGMAEVIGVMNMNNIYGGFGIPMDGLATVNSLPGSWMSGGQSWGFKGYGLDSVPAAGVVGDAYHLTRGSMGALRSILAGENVEGEDAEQIQKRALRLMPLVNTAAVGTALSVIE</sequence>
<protein>
    <recommendedName>
        <fullName evidence="4">Internal virion protein</fullName>
    </recommendedName>
</protein>
<evidence type="ECO:0000256" key="1">
    <source>
        <dbReference type="SAM" id="MobiDB-lite"/>
    </source>
</evidence>
<feature type="region of interest" description="Disordered" evidence="1">
    <location>
        <begin position="1"/>
        <end position="20"/>
    </location>
</feature>
<keyword evidence="3" id="KW-1185">Reference proteome</keyword>
<accession>A0ABX0PTE6</accession>
<evidence type="ECO:0000313" key="2">
    <source>
        <dbReference type="EMBL" id="NIC05755.1"/>
    </source>
</evidence>
<dbReference type="EMBL" id="JAAQTO010000024">
    <property type="protein sequence ID" value="NIC05755.1"/>
    <property type="molecule type" value="Genomic_DNA"/>
</dbReference>
<feature type="compositionally biased region" description="Basic and acidic residues" evidence="1">
    <location>
        <begin position="418"/>
        <end position="427"/>
    </location>
</feature>
<gene>
    <name evidence="2" type="ORF">HBJ55_09990</name>
</gene>
<organism evidence="2 3">
    <name type="scientific">Billgrantia bachuensis</name>
    <dbReference type="NCBI Taxonomy" id="2717286"/>
    <lineage>
        <taxon>Bacteria</taxon>
        <taxon>Pseudomonadati</taxon>
        <taxon>Pseudomonadota</taxon>
        <taxon>Gammaproteobacteria</taxon>
        <taxon>Oceanospirillales</taxon>
        <taxon>Halomonadaceae</taxon>
        <taxon>Billgrantia</taxon>
    </lineage>
</organism>
<reference evidence="2 3" key="1">
    <citation type="submission" date="2020-03" db="EMBL/GenBank/DDBJ databases">
        <title>Identification of Halomonas strains.</title>
        <authorList>
            <person name="Xiao Z."/>
            <person name="Dong F."/>
            <person name="Wang Z."/>
            <person name="Zhao J.-Y."/>
        </authorList>
    </citation>
    <scope>NUCLEOTIDE SEQUENCE [LARGE SCALE GENOMIC DNA]</scope>
    <source>
        <strain evidence="2 3">DX6</strain>
    </source>
</reference>
<evidence type="ECO:0000313" key="3">
    <source>
        <dbReference type="Proteomes" id="UP001318321"/>
    </source>
</evidence>
<dbReference type="RefSeq" id="WP_167113673.1">
    <property type="nucleotide sequence ID" value="NZ_JAAQTO010000024.1"/>
</dbReference>
<feature type="region of interest" description="Disordered" evidence="1">
    <location>
        <begin position="416"/>
        <end position="450"/>
    </location>
</feature>
<comment type="caution">
    <text evidence="2">The sequence shown here is derived from an EMBL/GenBank/DDBJ whole genome shotgun (WGS) entry which is preliminary data.</text>
</comment>
<proteinExistence type="predicted"/>
<dbReference type="Proteomes" id="UP001318321">
    <property type="component" value="Unassembled WGS sequence"/>
</dbReference>
<evidence type="ECO:0008006" key="4">
    <source>
        <dbReference type="Google" id="ProtNLM"/>
    </source>
</evidence>
<name>A0ABX0PTE6_9GAMM</name>